<dbReference type="AlphaFoldDB" id="A0AAJ7XF90"/>
<feature type="compositionally biased region" description="Basic and acidic residues" evidence="2">
    <location>
        <begin position="164"/>
        <end position="179"/>
    </location>
</feature>
<evidence type="ECO:0000313" key="4">
    <source>
        <dbReference type="Proteomes" id="UP001318040"/>
    </source>
</evidence>
<evidence type="ECO:0000256" key="1">
    <source>
        <dbReference type="SAM" id="Coils"/>
    </source>
</evidence>
<evidence type="ECO:0000256" key="2">
    <source>
        <dbReference type="SAM" id="MobiDB-lite"/>
    </source>
</evidence>
<dbReference type="GO" id="GO:0015630">
    <property type="term" value="C:microtubule cytoskeleton"/>
    <property type="evidence" value="ECO:0007669"/>
    <property type="project" value="TreeGrafter"/>
</dbReference>
<organism evidence="4 5">
    <name type="scientific">Petromyzon marinus</name>
    <name type="common">Sea lamprey</name>
    <dbReference type="NCBI Taxonomy" id="7757"/>
    <lineage>
        <taxon>Eukaryota</taxon>
        <taxon>Metazoa</taxon>
        <taxon>Chordata</taxon>
        <taxon>Craniata</taxon>
        <taxon>Vertebrata</taxon>
        <taxon>Cyclostomata</taxon>
        <taxon>Hyperoartia</taxon>
        <taxon>Petromyzontiformes</taxon>
        <taxon>Petromyzontidae</taxon>
        <taxon>Petromyzon</taxon>
    </lineage>
</organism>
<proteinExistence type="predicted"/>
<dbReference type="InterPro" id="IPR022735">
    <property type="entry name" value="bMERB_dom"/>
</dbReference>
<feature type="region of interest" description="Disordered" evidence="2">
    <location>
        <begin position="1"/>
        <end position="37"/>
    </location>
</feature>
<feature type="region of interest" description="Disordered" evidence="2">
    <location>
        <begin position="163"/>
        <end position="187"/>
    </location>
</feature>
<evidence type="ECO:0000313" key="5">
    <source>
        <dbReference type="RefSeq" id="XP_032832012.1"/>
    </source>
</evidence>
<sequence length="208" mass="23472">MEAEMTAPRTLPGSRSGGYGAMDDTSWGRGTRAADEEAGDVVSMADSTATLEDLEEEMVRIERLREQLVRRESELRYMMDDMQLCQEISRLKAELQAFVSLPDAERTGSVVRAQEESLIRTIQELVEKRDYLVDDVELERLREREEDKEMSDFLQKKLRKKERPLRADAVRAGGRRESEGSPPVKPTLAKTGLALLKDCCGLASCCVQ</sequence>
<feature type="coiled-coil region" evidence="1">
    <location>
        <begin position="44"/>
        <end position="74"/>
    </location>
</feature>
<dbReference type="InterPro" id="IPR040127">
    <property type="entry name" value="BMERB"/>
</dbReference>
<evidence type="ECO:0000259" key="3">
    <source>
        <dbReference type="PROSITE" id="PS51848"/>
    </source>
</evidence>
<gene>
    <name evidence="5" type="primary">BMERB1</name>
</gene>
<dbReference type="RefSeq" id="XP_032832012.1">
    <property type="nucleotide sequence ID" value="XM_032976121.1"/>
</dbReference>
<dbReference type="Proteomes" id="UP001318040">
    <property type="component" value="Chromosome 58"/>
</dbReference>
<keyword evidence="4" id="KW-1185">Reference proteome</keyword>
<dbReference type="PROSITE" id="PS51848">
    <property type="entry name" value="BMERB"/>
    <property type="match status" value="1"/>
</dbReference>
<dbReference type="GeneID" id="116955121"/>
<dbReference type="KEGG" id="pmrn:116955121"/>
<keyword evidence="1" id="KW-0175">Coiled coil</keyword>
<dbReference type="Pfam" id="PF12130">
    <property type="entry name" value="bMERB_dom"/>
    <property type="match status" value="1"/>
</dbReference>
<feature type="domain" description="BMERB" evidence="3">
    <location>
        <begin position="1"/>
        <end position="152"/>
    </location>
</feature>
<dbReference type="PANTHER" id="PTHR22704:SF1">
    <property type="entry name" value="BMERB DOMAIN-CONTAINING PROTEIN 1"/>
    <property type="match status" value="1"/>
</dbReference>
<dbReference type="PANTHER" id="PTHR22704">
    <property type="entry name" value="BMERB DOMAIN-CONTAINING PROTEIN 1-RELATED"/>
    <property type="match status" value="1"/>
</dbReference>
<dbReference type="GO" id="GO:0007026">
    <property type="term" value="P:negative regulation of microtubule depolymerization"/>
    <property type="evidence" value="ECO:0007669"/>
    <property type="project" value="TreeGrafter"/>
</dbReference>
<reference evidence="5" key="1">
    <citation type="submission" date="2025-08" db="UniProtKB">
        <authorList>
            <consortium name="RefSeq"/>
        </authorList>
    </citation>
    <scope>IDENTIFICATION</scope>
    <source>
        <tissue evidence="5">Sperm</tissue>
    </source>
</reference>
<dbReference type="SMART" id="SM01203">
    <property type="entry name" value="DUF3585"/>
    <property type="match status" value="1"/>
</dbReference>
<name>A0AAJ7XF90_PETMA</name>
<accession>A0AAJ7XF90</accession>
<protein>
    <submittedName>
        <fullName evidence="5">BMERB domain-containing protein 1 isoform X1</fullName>
    </submittedName>
</protein>
<dbReference type="CTD" id="89927"/>